<keyword evidence="2" id="KW-0560">Oxidoreductase</keyword>
<comment type="caution">
    <text evidence="2">The sequence shown here is derived from an EMBL/GenBank/DDBJ whole genome shotgun (WGS) entry which is preliminary data.</text>
</comment>
<dbReference type="GO" id="GO:0004355">
    <property type="term" value="F:glutamate synthase (NADPH) activity"/>
    <property type="evidence" value="ECO:0007669"/>
    <property type="project" value="UniProtKB-EC"/>
</dbReference>
<dbReference type="AlphaFoldDB" id="A0A645CWJ2"/>
<organism evidence="2">
    <name type="scientific">bioreactor metagenome</name>
    <dbReference type="NCBI Taxonomy" id="1076179"/>
    <lineage>
        <taxon>unclassified sequences</taxon>
        <taxon>metagenomes</taxon>
        <taxon>ecological metagenomes</taxon>
    </lineage>
</organism>
<dbReference type="Pfam" id="PF07992">
    <property type="entry name" value="Pyr_redox_2"/>
    <property type="match status" value="1"/>
</dbReference>
<reference evidence="2" key="1">
    <citation type="submission" date="2019-08" db="EMBL/GenBank/DDBJ databases">
        <authorList>
            <person name="Kucharzyk K."/>
            <person name="Murdoch R.W."/>
            <person name="Higgins S."/>
            <person name="Loffler F."/>
        </authorList>
    </citation>
    <scope>NUCLEOTIDE SEQUENCE</scope>
</reference>
<sequence>MKKEIDALRHYNVKIENNVIIGKIKTIEDLWDEGFKALFIGSGAGLPNFMNIPNENAVGVVSANEYLTRCNLMKAYDDRYDTPIAKPQHTIVVGGGNVAMDAARCARRLGDKVTLVYRRSLDEMPARKEEVEHAMEEGIDFKILTNPVAIEKDENGRVSGMTCVSMELGEPDEKGRRGVTVKENSEFNIACDYVIMAIGTSSNPLLKDSEKKLEVNKRGCIVVNEDQMTSIQSVYAGGDAVSGAATVILAMGAGKKAAESICKELL</sequence>
<dbReference type="SUPFAM" id="SSF51971">
    <property type="entry name" value="Nucleotide-binding domain"/>
    <property type="match status" value="2"/>
</dbReference>
<feature type="domain" description="FAD/NAD(P)-binding" evidence="1">
    <location>
        <begin position="34"/>
        <end position="254"/>
    </location>
</feature>
<dbReference type="Gene3D" id="3.50.50.60">
    <property type="entry name" value="FAD/NAD(P)-binding domain"/>
    <property type="match status" value="2"/>
</dbReference>
<gene>
    <name evidence="2" type="primary">gltD_30</name>
    <name evidence="2" type="ORF">SDC9_128280</name>
</gene>
<dbReference type="PRINTS" id="PR00411">
    <property type="entry name" value="PNDRDTASEI"/>
</dbReference>
<accession>A0A645CWJ2</accession>
<dbReference type="InterPro" id="IPR036188">
    <property type="entry name" value="FAD/NAD-bd_sf"/>
</dbReference>
<dbReference type="PANTHER" id="PTHR42783:SF3">
    <property type="entry name" value="GLUTAMATE SYNTHASE [NADPH] SMALL CHAIN-RELATED"/>
    <property type="match status" value="1"/>
</dbReference>
<proteinExistence type="predicted"/>
<evidence type="ECO:0000259" key="1">
    <source>
        <dbReference type="Pfam" id="PF07992"/>
    </source>
</evidence>
<dbReference type="PANTHER" id="PTHR42783">
    <property type="entry name" value="GLUTAMATE SYNTHASE [NADPH] SMALL CHAIN"/>
    <property type="match status" value="1"/>
</dbReference>
<dbReference type="EMBL" id="VSSQ01030632">
    <property type="protein sequence ID" value="MPM81228.1"/>
    <property type="molecule type" value="Genomic_DNA"/>
</dbReference>
<name>A0A645CWJ2_9ZZZZ</name>
<dbReference type="EC" id="1.4.1.13" evidence="2"/>
<dbReference type="PRINTS" id="PR00368">
    <property type="entry name" value="FADPNR"/>
</dbReference>
<dbReference type="InterPro" id="IPR023753">
    <property type="entry name" value="FAD/NAD-binding_dom"/>
</dbReference>
<protein>
    <submittedName>
        <fullName evidence="2">Glutamate synthase [NADPH] small chain</fullName>
        <ecNumber evidence="2">1.4.1.13</ecNumber>
    </submittedName>
</protein>
<evidence type="ECO:0000313" key="2">
    <source>
        <dbReference type="EMBL" id="MPM81228.1"/>
    </source>
</evidence>